<proteinExistence type="inferred from homology"/>
<dbReference type="PROSITE" id="PS51257">
    <property type="entry name" value="PROKAR_LIPOPROTEIN"/>
    <property type="match status" value="1"/>
</dbReference>
<evidence type="ECO:0000256" key="3">
    <source>
        <dbReference type="ARBA" id="ARBA00022638"/>
    </source>
</evidence>
<evidence type="ECO:0000256" key="7">
    <source>
        <dbReference type="SAM" id="SignalP"/>
    </source>
</evidence>
<dbReference type="HAMAP" id="MF_04110">
    <property type="entry name" value="ENDOLYSIN_T4"/>
    <property type="match status" value="1"/>
</dbReference>
<accession>A0A4Y7SZV3</accession>
<dbReference type="AlphaFoldDB" id="A0A4Y7SZV3"/>
<dbReference type="InterPro" id="IPR023347">
    <property type="entry name" value="Lysozyme_dom_sf"/>
</dbReference>
<keyword evidence="5" id="KW-1035">Host cytoplasm</keyword>
<organism evidence="8 9">
    <name type="scientific">Coprinellus micaceus</name>
    <name type="common">Glistening ink-cap mushroom</name>
    <name type="synonym">Coprinus micaceus</name>
    <dbReference type="NCBI Taxonomy" id="71717"/>
    <lineage>
        <taxon>Eukaryota</taxon>
        <taxon>Fungi</taxon>
        <taxon>Dikarya</taxon>
        <taxon>Basidiomycota</taxon>
        <taxon>Agaricomycotina</taxon>
        <taxon>Agaricomycetes</taxon>
        <taxon>Agaricomycetidae</taxon>
        <taxon>Agaricales</taxon>
        <taxon>Agaricineae</taxon>
        <taxon>Psathyrellaceae</taxon>
        <taxon>Coprinellus</taxon>
    </lineage>
</organism>
<dbReference type="InterPro" id="IPR033907">
    <property type="entry name" value="Endolysin_autolysin"/>
</dbReference>
<keyword evidence="2" id="KW-0929">Antimicrobial</keyword>
<dbReference type="SUPFAM" id="SSF53955">
    <property type="entry name" value="Lysozyme-like"/>
    <property type="match status" value="1"/>
</dbReference>
<dbReference type="GO" id="GO:0016998">
    <property type="term" value="P:cell wall macromolecule catabolic process"/>
    <property type="evidence" value="ECO:0007669"/>
    <property type="project" value="InterPro"/>
</dbReference>
<name>A0A4Y7SZV3_COPMI</name>
<dbReference type="InterPro" id="IPR034690">
    <property type="entry name" value="Endolysin_T4_type"/>
</dbReference>
<keyword evidence="9" id="KW-1185">Reference proteome</keyword>
<dbReference type="Proteomes" id="UP000298030">
    <property type="component" value="Unassembled WGS sequence"/>
</dbReference>
<evidence type="ECO:0000313" key="8">
    <source>
        <dbReference type="EMBL" id="TEB27390.1"/>
    </source>
</evidence>
<dbReference type="GO" id="GO:0042742">
    <property type="term" value="P:defense response to bacterium"/>
    <property type="evidence" value="ECO:0007669"/>
    <property type="project" value="UniProtKB-KW"/>
</dbReference>
<dbReference type="Pfam" id="PF00959">
    <property type="entry name" value="Phage_lysozyme"/>
    <property type="match status" value="1"/>
</dbReference>
<reference evidence="8 9" key="1">
    <citation type="journal article" date="2019" name="Nat. Ecol. Evol.">
        <title>Megaphylogeny resolves global patterns of mushroom evolution.</title>
        <authorList>
            <person name="Varga T."/>
            <person name="Krizsan K."/>
            <person name="Foldi C."/>
            <person name="Dima B."/>
            <person name="Sanchez-Garcia M."/>
            <person name="Sanchez-Ramirez S."/>
            <person name="Szollosi G.J."/>
            <person name="Szarkandi J.G."/>
            <person name="Papp V."/>
            <person name="Albert L."/>
            <person name="Andreopoulos W."/>
            <person name="Angelini C."/>
            <person name="Antonin V."/>
            <person name="Barry K.W."/>
            <person name="Bougher N.L."/>
            <person name="Buchanan P."/>
            <person name="Buyck B."/>
            <person name="Bense V."/>
            <person name="Catcheside P."/>
            <person name="Chovatia M."/>
            <person name="Cooper J."/>
            <person name="Damon W."/>
            <person name="Desjardin D."/>
            <person name="Finy P."/>
            <person name="Geml J."/>
            <person name="Haridas S."/>
            <person name="Hughes K."/>
            <person name="Justo A."/>
            <person name="Karasinski D."/>
            <person name="Kautmanova I."/>
            <person name="Kiss B."/>
            <person name="Kocsube S."/>
            <person name="Kotiranta H."/>
            <person name="LaButti K.M."/>
            <person name="Lechner B.E."/>
            <person name="Liimatainen K."/>
            <person name="Lipzen A."/>
            <person name="Lukacs Z."/>
            <person name="Mihaltcheva S."/>
            <person name="Morgado L.N."/>
            <person name="Niskanen T."/>
            <person name="Noordeloos M.E."/>
            <person name="Ohm R.A."/>
            <person name="Ortiz-Santana B."/>
            <person name="Ovrebo C."/>
            <person name="Racz N."/>
            <person name="Riley R."/>
            <person name="Savchenko A."/>
            <person name="Shiryaev A."/>
            <person name="Soop K."/>
            <person name="Spirin V."/>
            <person name="Szebenyi C."/>
            <person name="Tomsovsky M."/>
            <person name="Tulloss R.E."/>
            <person name="Uehling J."/>
            <person name="Grigoriev I.V."/>
            <person name="Vagvolgyi C."/>
            <person name="Papp T."/>
            <person name="Martin F.M."/>
            <person name="Miettinen O."/>
            <person name="Hibbett D.S."/>
            <person name="Nagy L.G."/>
        </authorList>
    </citation>
    <scope>NUCLEOTIDE SEQUENCE [LARGE SCALE GENOMIC DNA]</scope>
    <source>
        <strain evidence="8 9">FP101781</strain>
    </source>
</reference>
<evidence type="ECO:0000256" key="5">
    <source>
        <dbReference type="ARBA" id="ARBA00023200"/>
    </source>
</evidence>
<dbReference type="PANTHER" id="PTHR38107">
    <property type="match status" value="1"/>
</dbReference>
<dbReference type="EMBL" id="QPFP01000040">
    <property type="protein sequence ID" value="TEB27390.1"/>
    <property type="molecule type" value="Genomic_DNA"/>
</dbReference>
<dbReference type="InterPro" id="IPR023346">
    <property type="entry name" value="Lysozyme-like_dom_sf"/>
</dbReference>
<comment type="caution">
    <text evidence="8">The sequence shown here is derived from an EMBL/GenBank/DDBJ whole genome shotgun (WGS) entry which is preliminary data.</text>
</comment>
<dbReference type="PANTHER" id="PTHR38107:SF3">
    <property type="entry name" value="LYSOZYME RRRD-RELATED"/>
    <property type="match status" value="1"/>
</dbReference>
<evidence type="ECO:0000256" key="2">
    <source>
        <dbReference type="ARBA" id="ARBA00022529"/>
    </source>
</evidence>
<dbReference type="CDD" id="cd00737">
    <property type="entry name" value="lyz_endolysin_autolysin"/>
    <property type="match status" value="1"/>
</dbReference>
<dbReference type="InterPro" id="IPR002196">
    <property type="entry name" value="Glyco_hydro_24"/>
</dbReference>
<dbReference type="InterPro" id="IPR051018">
    <property type="entry name" value="Bacteriophage_GH24"/>
</dbReference>
<protein>
    <submittedName>
        <fullName evidence="8">Lysozyme</fullName>
    </submittedName>
</protein>
<dbReference type="OrthoDB" id="2251794at2759"/>
<feature type="signal peptide" evidence="7">
    <location>
        <begin position="1"/>
        <end position="21"/>
    </location>
</feature>
<keyword evidence="6" id="KW-0326">Glycosidase</keyword>
<evidence type="ECO:0000256" key="6">
    <source>
        <dbReference type="ARBA" id="ARBA00023295"/>
    </source>
</evidence>
<keyword evidence="7" id="KW-0732">Signal</keyword>
<dbReference type="GO" id="GO:0009253">
    <property type="term" value="P:peptidoglycan catabolic process"/>
    <property type="evidence" value="ECO:0007669"/>
    <property type="project" value="InterPro"/>
</dbReference>
<dbReference type="GO" id="GO:0003796">
    <property type="term" value="F:lysozyme activity"/>
    <property type="evidence" value="ECO:0007669"/>
    <property type="project" value="UniProtKB-EC"/>
</dbReference>
<sequence length="269" mass="27471">MRSFILATATAIATLPLMVNAALGGACSVNGTPGVCLATATCNSGGGTHHTGFCPNDPTDIKCCTKTCSTGGLCRLVSSCPSGNTLVGLCPGPANVRCCLPASGCAGRDVSAATLDLIKTWEGFVARPAPDPIGLPTVGYGHLCKSNGCSEVPYSFPLTTTTATALLKADVKTFQNCISKDIKDSVKLNANQYGALVSWAFNVGCGNTASSDLISRLNAGQAPNTVASEELPRWNKAGGQVLQGLVNRRAAEVKFFKTASSAAGHPPSC</sequence>
<keyword evidence="4" id="KW-0378">Hydrolase</keyword>
<keyword evidence="3" id="KW-0081">Bacteriolytic enzyme</keyword>
<dbReference type="Gene3D" id="1.10.530.40">
    <property type="match status" value="1"/>
</dbReference>
<evidence type="ECO:0000256" key="4">
    <source>
        <dbReference type="ARBA" id="ARBA00022801"/>
    </source>
</evidence>
<gene>
    <name evidence="8" type="ORF">FA13DRAFT_1634567</name>
</gene>
<evidence type="ECO:0000313" key="9">
    <source>
        <dbReference type="Proteomes" id="UP000298030"/>
    </source>
</evidence>
<comment type="catalytic activity">
    <reaction evidence="1">
        <text>Hydrolysis of (1-&gt;4)-beta-linkages between N-acetylmuramic acid and N-acetyl-D-glucosamine residues in a peptidoglycan and between N-acetyl-D-glucosamine residues in chitodextrins.</text>
        <dbReference type="EC" id="3.2.1.17"/>
    </reaction>
</comment>
<dbReference type="GO" id="GO:0031640">
    <property type="term" value="P:killing of cells of another organism"/>
    <property type="evidence" value="ECO:0007669"/>
    <property type="project" value="UniProtKB-KW"/>
</dbReference>
<evidence type="ECO:0000256" key="1">
    <source>
        <dbReference type="ARBA" id="ARBA00000632"/>
    </source>
</evidence>
<feature type="chain" id="PRO_5021496487" evidence="7">
    <location>
        <begin position="22"/>
        <end position="269"/>
    </location>
</feature>